<feature type="transmembrane region" description="Helical" evidence="8">
    <location>
        <begin position="361"/>
        <end position="380"/>
    </location>
</feature>
<evidence type="ECO:0000256" key="4">
    <source>
        <dbReference type="ARBA" id="ARBA00022679"/>
    </source>
</evidence>
<keyword evidence="3" id="KW-0328">Glycosyltransferase</keyword>
<feature type="transmembrane region" description="Helical" evidence="8">
    <location>
        <begin position="303"/>
        <end position="322"/>
    </location>
</feature>
<organism evidence="10">
    <name type="scientific">hydrothermal vent metagenome</name>
    <dbReference type="NCBI Taxonomy" id="652676"/>
    <lineage>
        <taxon>unclassified sequences</taxon>
        <taxon>metagenomes</taxon>
        <taxon>ecological metagenomes</taxon>
    </lineage>
</organism>
<feature type="transmembrane region" description="Helical" evidence="8">
    <location>
        <begin position="218"/>
        <end position="235"/>
    </location>
</feature>
<proteinExistence type="predicted"/>
<name>A0A3B1CEM5_9ZZZZ</name>
<evidence type="ECO:0000256" key="2">
    <source>
        <dbReference type="ARBA" id="ARBA00022475"/>
    </source>
</evidence>
<dbReference type="PANTHER" id="PTHR33908:SF11">
    <property type="entry name" value="MEMBRANE PROTEIN"/>
    <property type="match status" value="1"/>
</dbReference>
<gene>
    <name evidence="10" type="ORF">MNBD_NITROSPINAE05-608</name>
</gene>
<feature type="transmembrane region" description="Helical" evidence="8">
    <location>
        <begin position="328"/>
        <end position="349"/>
    </location>
</feature>
<protein>
    <recommendedName>
        <fullName evidence="9">Glycosyltransferase RgtA/B/C/D-like domain-containing protein</fullName>
    </recommendedName>
</protein>
<evidence type="ECO:0000256" key="8">
    <source>
        <dbReference type="SAM" id="Phobius"/>
    </source>
</evidence>
<evidence type="ECO:0000313" key="10">
    <source>
        <dbReference type="EMBL" id="VAX28659.1"/>
    </source>
</evidence>
<evidence type="ECO:0000256" key="6">
    <source>
        <dbReference type="ARBA" id="ARBA00022989"/>
    </source>
</evidence>
<keyword evidence="6 8" id="KW-1133">Transmembrane helix</keyword>
<evidence type="ECO:0000259" key="9">
    <source>
        <dbReference type="Pfam" id="PF13231"/>
    </source>
</evidence>
<evidence type="ECO:0000256" key="3">
    <source>
        <dbReference type="ARBA" id="ARBA00022676"/>
    </source>
</evidence>
<dbReference type="GO" id="GO:0016763">
    <property type="term" value="F:pentosyltransferase activity"/>
    <property type="evidence" value="ECO:0007669"/>
    <property type="project" value="TreeGrafter"/>
</dbReference>
<keyword evidence="2" id="KW-1003">Cell membrane</keyword>
<dbReference type="Pfam" id="PF13231">
    <property type="entry name" value="PMT_2"/>
    <property type="match status" value="1"/>
</dbReference>
<dbReference type="GO" id="GO:0008610">
    <property type="term" value="P:lipid biosynthetic process"/>
    <property type="evidence" value="ECO:0007669"/>
    <property type="project" value="UniProtKB-ARBA"/>
</dbReference>
<keyword evidence="4" id="KW-0808">Transferase</keyword>
<dbReference type="InterPro" id="IPR050297">
    <property type="entry name" value="LipidA_mod_glycosyltrf_83"/>
</dbReference>
<feature type="transmembrane region" description="Helical" evidence="8">
    <location>
        <begin position="270"/>
        <end position="291"/>
    </location>
</feature>
<reference evidence="10" key="1">
    <citation type="submission" date="2018-06" db="EMBL/GenBank/DDBJ databases">
        <authorList>
            <person name="Zhirakovskaya E."/>
        </authorList>
    </citation>
    <scope>NUCLEOTIDE SEQUENCE</scope>
</reference>
<feature type="domain" description="Glycosyltransferase RgtA/B/C/D-like" evidence="9">
    <location>
        <begin position="81"/>
        <end position="232"/>
    </location>
</feature>
<comment type="subcellular location">
    <subcellularLocation>
        <location evidence="1">Cell membrane</location>
        <topology evidence="1">Multi-pass membrane protein</topology>
    </subcellularLocation>
</comment>
<dbReference type="PANTHER" id="PTHR33908">
    <property type="entry name" value="MANNOSYLTRANSFERASE YKCB-RELATED"/>
    <property type="match status" value="1"/>
</dbReference>
<evidence type="ECO:0000256" key="5">
    <source>
        <dbReference type="ARBA" id="ARBA00022692"/>
    </source>
</evidence>
<feature type="transmembrane region" description="Helical" evidence="8">
    <location>
        <begin position="97"/>
        <end position="117"/>
    </location>
</feature>
<accession>A0A3B1CEM5</accession>
<sequence length="496" mass="57973">MNQPTLKRLIPDSPAKALLAVFVIALAFRLWGVTNPLLDFHSWRQTLTATIAMNFYTGDMNIFKPATNWAREYYEFEFQIYPYLVALLYKIFGFHDFLGRIVSIAFSMGTVGMLYLLGKRYYGTTTGLIAAGVFAILPMSVYYTRTFMPESAMLFGSVTMLYFFTRWLDNGTWKDFFLATLFTTLTFLIKLPTLYMGGPLLFLACLKFRKKIFAQYKLYLFVALILIPPFLWYSHMAELHAQTHQGESIWLNNDKLANTGILFDYKFYKLIFWTRLVEKMFAFTAFPFLILGLIAKVERKEQYLFHIWFVSVCAYFLIVAVGNRVHEYYQLPIIPVGAILIGNFLARFFKAHPNPEDWKRDIKVGLVLLMIVFIPIHSIYKLNKRLNFNRNYMVVGEQIKQNTEKSDRILLQEIGEDRPQTFYYSNRKGWTLGYHQKLSPQEIEQYISKGATFYAMAILDLEQTNKELFDYLSNSHQLLVRDSLVTLFKLNRPGPM</sequence>
<dbReference type="EMBL" id="UOGG01000063">
    <property type="protein sequence ID" value="VAX28659.1"/>
    <property type="molecule type" value="Genomic_DNA"/>
</dbReference>
<dbReference type="GO" id="GO:0005886">
    <property type="term" value="C:plasma membrane"/>
    <property type="evidence" value="ECO:0007669"/>
    <property type="project" value="UniProtKB-SubCell"/>
</dbReference>
<keyword evidence="5 8" id="KW-0812">Transmembrane</keyword>
<evidence type="ECO:0000256" key="7">
    <source>
        <dbReference type="ARBA" id="ARBA00023136"/>
    </source>
</evidence>
<keyword evidence="7 8" id="KW-0472">Membrane</keyword>
<dbReference type="InterPro" id="IPR038731">
    <property type="entry name" value="RgtA/B/C-like"/>
</dbReference>
<evidence type="ECO:0000256" key="1">
    <source>
        <dbReference type="ARBA" id="ARBA00004651"/>
    </source>
</evidence>
<feature type="transmembrane region" description="Helical" evidence="8">
    <location>
        <begin position="124"/>
        <end position="143"/>
    </location>
</feature>
<feature type="transmembrane region" description="Helical" evidence="8">
    <location>
        <begin position="176"/>
        <end position="206"/>
    </location>
</feature>
<dbReference type="AlphaFoldDB" id="A0A3B1CEM5"/>